<dbReference type="Proteomes" id="UP001500399">
    <property type="component" value="Unassembled WGS sequence"/>
</dbReference>
<evidence type="ECO:0000313" key="4">
    <source>
        <dbReference type="EMBL" id="GAA0200897.1"/>
    </source>
</evidence>
<sequence>MLIQMKRMTSIAAVLAAAAMLALAAGCGDAQKPAQKDSTVQTEQTQEKEKPAALTPKEMQVNVYYPRNDGTGLIAVTRTVNIEKDDKYTAALKSLLTGTKEKGQTTVIPKKAKLRSVTVKNGVATADFSKELEQNFSGGSTGEEMLVGSIVNTLTDFPEVQKVQILIEGASVETLSGHMDLSEPLTRMTELLH</sequence>
<protein>
    <submittedName>
        <fullName evidence="4">GerMN domain-containing protein</fullName>
    </submittedName>
</protein>
<evidence type="ECO:0000256" key="1">
    <source>
        <dbReference type="SAM" id="MobiDB-lite"/>
    </source>
</evidence>
<dbReference type="Pfam" id="PF10646">
    <property type="entry name" value="Germane"/>
    <property type="match status" value="1"/>
</dbReference>
<keyword evidence="2" id="KW-0732">Signal</keyword>
<dbReference type="SMART" id="SM00909">
    <property type="entry name" value="Germane"/>
    <property type="match status" value="1"/>
</dbReference>
<feature type="domain" description="GerMN" evidence="3">
    <location>
        <begin position="88"/>
        <end position="176"/>
    </location>
</feature>
<accession>A0ABN0SUH6</accession>
<feature type="signal peptide" evidence="2">
    <location>
        <begin position="1"/>
        <end position="24"/>
    </location>
</feature>
<evidence type="ECO:0000256" key="2">
    <source>
        <dbReference type="SAM" id="SignalP"/>
    </source>
</evidence>
<evidence type="ECO:0000259" key="3">
    <source>
        <dbReference type="SMART" id="SM00909"/>
    </source>
</evidence>
<dbReference type="EMBL" id="BAAACR010000001">
    <property type="protein sequence ID" value="GAA0200897.1"/>
    <property type="molecule type" value="Genomic_DNA"/>
</dbReference>
<name>A0ABN0SUH6_9FIRM</name>
<keyword evidence="5" id="KW-1185">Reference proteome</keyword>
<dbReference type="PROSITE" id="PS51257">
    <property type="entry name" value="PROKAR_LIPOPROTEIN"/>
    <property type="match status" value="1"/>
</dbReference>
<organism evidence="4 5">
    <name type="scientific">Selenomonas dianae</name>
    <dbReference type="NCBI Taxonomy" id="135079"/>
    <lineage>
        <taxon>Bacteria</taxon>
        <taxon>Bacillati</taxon>
        <taxon>Bacillota</taxon>
        <taxon>Negativicutes</taxon>
        <taxon>Selenomonadales</taxon>
        <taxon>Selenomonadaceae</taxon>
        <taxon>Selenomonas</taxon>
    </lineage>
</organism>
<feature type="chain" id="PRO_5047473648" evidence="2">
    <location>
        <begin position="25"/>
        <end position="193"/>
    </location>
</feature>
<proteinExistence type="predicted"/>
<gene>
    <name evidence="4" type="ORF">GCM10008919_00290</name>
</gene>
<evidence type="ECO:0000313" key="5">
    <source>
        <dbReference type="Proteomes" id="UP001500399"/>
    </source>
</evidence>
<reference evidence="4 5" key="1">
    <citation type="journal article" date="2019" name="Int. J. Syst. Evol. Microbiol.">
        <title>The Global Catalogue of Microorganisms (GCM) 10K type strain sequencing project: providing services to taxonomists for standard genome sequencing and annotation.</title>
        <authorList>
            <consortium name="The Broad Institute Genomics Platform"/>
            <consortium name="The Broad Institute Genome Sequencing Center for Infectious Disease"/>
            <person name="Wu L."/>
            <person name="Ma J."/>
        </authorList>
    </citation>
    <scope>NUCLEOTIDE SEQUENCE [LARGE SCALE GENOMIC DNA]</scope>
    <source>
        <strain evidence="4 5">JCM 8542</strain>
    </source>
</reference>
<dbReference type="InterPro" id="IPR019606">
    <property type="entry name" value="GerMN"/>
</dbReference>
<comment type="caution">
    <text evidence="4">The sequence shown here is derived from an EMBL/GenBank/DDBJ whole genome shotgun (WGS) entry which is preliminary data.</text>
</comment>
<feature type="region of interest" description="Disordered" evidence="1">
    <location>
        <begin position="32"/>
        <end position="52"/>
    </location>
</feature>